<evidence type="ECO:0000256" key="20">
    <source>
        <dbReference type="ARBA" id="ARBA00071645"/>
    </source>
</evidence>
<dbReference type="InterPro" id="IPR028889">
    <property type="entry name" value="USP"/>
</dbReference>
<comment type="catalytic activity">
    <reaction evidence="1">
        <text>Thiol-dependent hydrolysis of ester, thioester, amide, peptide and isopeptide bonds formed by the C-terminal Gly of ubiquitin (a 76-residue protein attached to proteins as an intracellular targeting signal).</text>
        <dbReference type="EC" id="3.4.19.12"/>
    </reaction>
</comment>
<evidence type="ECO:0000256" key="12">
    <source>
        <dbReference type="ARBA" id="ARBA00022786"/>
    </source>
</evidence>
<dbReference type="Pfam" id="PF02148">
    <property type="entry name" value="zf-UBP"/>
    <property type="match status" value="1"/>
</dbReference>
<keyword evidence="16" id="KW-0508">mRNA splicing</keyword>
<dbReference type="PANTHER" id="PTHR21646:SF16">
    <property type="entry name" value="U4_U6.U5 TRI-SNRNP-ASSOCIATED PROTEIN 2"/>
    <property type="match status" value="1"/>
</dbReference>
<dbReference type="InterPro" id="IPR050185">
    <property type="entry name" value="Ub_carboxyl-term_hydrolase"/>
</dbReference>
<keyword evidence="8" id="KW-0507">mRNA processing</keyword>
<keyword evidence="26" id="KW-1185">Reference proteome</keyword>
<dbReference type="GO" id="GO:0008270">
    <property type="term" value="F:zinc ion binding"/>
    <property type="evidence" value="ECO:0007669"/>
    <property type="project" value="UniProtKB-KW"/>
</dbReference>
<evidence type="ECO:0000256" key="15">
    <source>
        <dbReference type="ARBA" id="ARBA00022843"/>
    </source>
</evidence>
<evidence type="ECO:0000256" key="17">
    <source>
        <dbReference type="ARBA" id="ARBA00023242"/>
    </source>
</evidence>
<comment type="subunit">
    <text evidence="19">The U4/U6-U5 tri-snRNP complex is a building block of the precatalytic spliceosome (spliceosome B complex). Component of the U4/U6-U5 tri-snRNP complex composed of the U4, U6 and U5 snRNAs and at least PRPF3, PRPF4, PRPF6, PRPF8, PRPF31, SNRNP200, TXNL4A, SNRNP40, SNRPB, SNRPD1, SNRPD2, SNRPD3, SNRPE, SNRPF, SNRPG, DDX23, CD2BP2, PPIH, SNU13, EFTUD2, SART1 and USP39, plus LSM2, LSM3, LSM4, LSM5, LSM6, LSM7 and LSM8.</text>
</comment>
<comment type="subcellular location">
    <subcellularLocation>
        <location evidence="2">Nucleus</location>
    </subcellularLocation>
</comment>
<evidence type="ECO:0000259" key="24">
    <source>
        <dbReference type="PROSITE" id="PS50271"/>
    </source>
</evidence>
<evidence type="ECO:0000256" key="2">
    <source>
        <dbReference type="ARBA" id="ARBA00004123"/>
    </source>
</evidence>
<dbReference type="AlphaFoldDB" id="A0A7R9L1E1"/>
<keyword evidence="13" id="KW-0378">Hydrolase</keyword>
<dbReference type="EMBL" id="CAJPIZ010011932">
    <property type="protein sequence ID" value="CAG2113423.1"/>
    <property type="molecule type" value="Genomic_DNA"/>
</dbReference>
<dbReference type="InterPro" id="IPR038765">
    <property type="entry name" value="Papain-like_cys_pep_sf"/>
</dbReference>
<gene>
    <name evidence="25" type="ORF">OSB1V03_LOCUS13392</name>
</gene>
<keyword evidence="6" id="KW-0597">Phosphoprotein</keyword>
<dbReference type="GO" id="GO:0016579">
    <property type="term" value="P:protein deubiquitination"/>
    <property type="evidence" value="ECO:0007669"/>
    <property type="project" value="InterPro"/>
</dbReference>
<keyword evidence="9" id="KW-0479">Metal-binding</keyword>
<keyword evidence="10" id="KW-0747">Spliceosome</keyword>
<keyword evidence="18" id="KW-0131">Cell cycle</keyword>
<keyword evidence="12" id="KW-0833">Ubl conjugation pathway</keyword>
<feature type="domain" description="USP" evidence="23">
    <location>
        <begin position="135"/>
        <end position="492"/>
    </location>
</feature>
<dbReference type="FunFam" id="3.90.70.10:FF:000030">
    <property type="entry name" value="U4/U6.U5 tri-snRNP-associated protein 2"/>
    <property type="match status" value="1"/>
</dbReference>
<dbReference type="Proteomes" id="UP000759131">
    <property type="component" value="Unassembled WGS sequence"/>
</dbReference>
<name>A0A7R9L1E1_9ACAR</name>
<keyword evidence="11 22" id="KW-0863">Zinc-finger</keyword>
<evidence type="ECO:0000256" key="18">
    <source>
        <dbReference type="ARBA" id="ARBA00023306"/>
    </source>
</evidence>
<evidence type="ECO:0000256" key="9">
    <source>
        <dbReference type="ARBA" id="ARBA00022723"/>
    </source>
</evidence>
<evidence type="ECO:0000256" key="13">
    <source>
        <dbReference type="ARBA" id="ARBA00022801"/>
    </source>
</evidence>
<dbReference type="SUPFAM" id="SSF54001">
    <property type="entry name" value="Cysteine proteinases"/>
    <property type="match status" value="1"/>
</dbReference>
<keyword evidence="15" id="KW-0832">Ubl conjugation</keyword>
<dbReference type="InterPro" id="IPR001394">
    <property type="entry name" value="Peptidase_C19_UCH"/>
</dbReference>
<evidence type="ECO:0000256" key="11">
    <source>
        <dbReference type="ARBA" id="ARBA00022771"/>
    </source>
</evidence>
<evidence type="ECO:0000256" key="19">
    <source>
        <dbReference type="ARBA" id="ARBA00064202"/>
    </source>
</evidence>
<dbReference type="PANTHER" id="PTHR21646">
    <property type="entry name" value="UBIQUITIN CARBOXYL-TERMINAL HYDROLASE"/>
    <property type="match status" value="1"/>
</dbReference>
<sequence length="496" mass="56729">MFSGPAADVRSRLCPYLDTINRGVLDFDFEKLCSVSLSQINCYACLVCGKYFQGRGIGTHAYMHSVSVGHHVFLNLDSLRFYCLPDNYQIMDSSLDDITYVLNPTFTTQDIAALDTGAHRPSIAFDGTAYLAGIVGLNNIKFNDYCNVVLQSLSHVPPLRNYFLREDNYRHHIRRRKSGSDYSALLVQRFGQLLRKLWNGSNFKAHVSPHEMLQSVVLSSHKKFQIIEQGDPIAFLSWILNTLHLALKEGKSKKRVATGGVAGMGATDKTAVAADKQSSIIYDTFRGKMKTYSRKMIPMDKTIDERLQLMLSEEYKETCEENPFLYLTLDLPPQPLFRDELTDNIIPQVPLFTILAKFNGQTEREYRTYKDSAMRRFELTVLPKYLILYIKRFTRNTFFVEKNPTIVNFPLKNVDLAELLAPDARQTNKCVYDLIANVVHEGDPEAGKGTYRCHVLHRGTGKWFELQDLHVSEILPQMITLSESYIQIWEQKESID</sequence>
<dbReference type="SMART" id="SM00290">
    <property type="entry name" value="ZnF_UBP"/>
    <property type="match status" value="1"/>
</dbReference>
<dbReference type="InterPro" id="IPR013083">
    <property type="entry name" value="Znf_RING/FYVE/PHD"/>
</dbReference>
<keyword evidence="17" id="KW-0539">Nucleus</keyword>
<dbReference type="PROSITE" id="PS50235">
    <property type="entry name" value="USP_3"/>
    <property type="match status" value="1"/>
</dbReference>
<dbReference type="InterPro" id="IPR001607">
    <property type="entry name" value="Znf_UBP"/>
</dbReference>
<dbReference type="GO" id="GO:0000245">
    <property type="term" value="P:spliceosomal complex assembly"/>
    <property type="evidence" value="ECO:0007669"/>
    <property type="project" value="InterPro"/>
</dbReference>
<dbReference type="GO" id="GO:0005681">
    <property type="term" value="C:spliceosomal complex"/>
    <property type="evidence" value="ECO:0007669"/>
    <property type="project" value="UniProtKB-KW"/>
</dbReference>
<comment type="similarity">
    <text evidence="3">Belongs to the peptidase C19 family.</text>
</comment>
<evidence type="ECO:0000256" key="8">
    <source>
        <dbReference type="ARBA" id="ARBA00022664"/>
    </source>
</evidence>
<dbReference type="EMBL" id="OC866507">
    <property type="protein sequence ID" value="CAD7632993.1"/>
    <property type="molecule type" value="Genomic_DNA"/>
</dbReference>
<evidence type="ECO:0000256" key="16">
    <source>
        <dbReference type="ARBA" id="ARBA00023187"/>
    </source>
</evidence>
<dbReference type="PROSITE" id="PS50271">
    <property type="entry name" value="ZF_UBP"/>
    <property type="match status" value="1"/>
</dbReference>
<organism evidence="25">
    <name type="scientific">Medioppia subpectinata</name>
    <dbReference type="NCBI Taxonomy" id="1979941"/>
    <lineage>
        <taxon>Eukaryota</taxon>
        <taxon>Metazoa</taxon>
        <taxon>Ecdysozoa</taxon>
        <taxon>Arthropoda</taxon>
        <taxon>Chelicerata</taxon>
        <taxon>Arachnida</taxon>
        <taxon>Acari</taxon>
        <taxon>Acariformes</taxon>
        <taxon>Sarcoptiformes</taxon>
        <taxon>Oribatida</taxon>
        <taxon>Brachypylina</taxon>
        <taxon>Oppioidea</taxon>
        <taxon>Oppiidae</taxon>
        <taxon>Medioppia</taxon>
    </lineage>
</organism>
<evidence type="ECO:0000256" key="5">
    <source>
        <dbReference type="ARBA" id="ARBA00022499"/>
    </source>
</evidence>
<keyword evidence="7" id="KW-0132">Cell division</keyword>
<evidence type="ECO:0000313" key="25">
    <source>
        <dbReference type="EMBL" id="CAD7632993.1"/>
    </source>
</evidence>
<evidence type="ECO:0000259" key="23">
    <source>
        <dbReference type="PROSITE" id="PS50235"/>
    </source>
</evidence>
<keyword evidence="5" id="KW-1017">Isopeptide bond</keyword>
<reference evidence="25" key="1">
    <citation type="submission" date="2020-11" db="EMBL/GenBank/DDBJ databases">
        <authorList>
            <person name="Tran Van P."/>
        </authorList>
    </citation>
    <scope>NUCLEOTIDE SEQUENCE</scope>
</reference>
<proteinExistence type="inferred from homology"/>
<evidence type="ECO:0000313" key="26">
    <source>
        <dbReference type="Proteomes" id="UP000759131"/>
    </source>
</evidence>
<evidence type="ECO:0000256" key="6">
    <source>
        <dbReference type="ARBA" id="ARBA00022553"/>
    </source>
</evidence>
<evidence type="ECO:0000256" key="14">
    <source>
        <dbReference type="ARBA" id="ARBA00022833"/>
    </source>
</evidence>
<evidence type="ECO:0000256" key="21">
    <source>
        <dbReference type="ARBA" id="ARBA00079185"/>
    </source>
</evidence>
<dbReference type="Gene3D" id="3.90.70.10">
    <property type="entry name" value="Cysteine proteinases"/>
    <property type="match status" value="1"/>
</dbReference>
<dbReference type="Pfam" id="PF00443">
    <property type="entry name" value="UCH"/>
    <property type="match status" value="1"/>
</dbReference>
<dbReference type="InterPro" id="IPR033809">
    <property type="entry name" value="USP39"/>
</dbReference>
<evidence type="ECO:0000256" key="1">
    <source>
        <dbReference type="ARBA" id="ARBA00000707"/>
    </source>
</evidence>
<accession>A0A7R9L1E1</accession>
<keyword evidence="14" id="KW-0862">Zinc</keyword>
<dbReference type="Gene3D" id="3.30.40.10">
    <property type="entry name" value="Zinc/RING finger domain, C3HC4 (zinc finger)"/>
    <property type="match status" value="1"/>
</dbReference>
<dbReference type="OrthoDB" id="10263353at2759"/>
<dbReference type="SUPFAM" id="SSF57850">
    <property type="entry name" value="RING/U-box"/>
    <property type="match status" value="1"/>
</dbReference>
<evidence type="ECO:0000256" key="3">
    <source>
        <dbReference type="ARBA" id="ARBA00009085"/>
    </source>
</evidence>
<evidence type="ECO:0000256" key="4">
    <source>
        <dbReference type="ARBA" id="ARBA00012759"/>
    </source>
</evidence>
<dbReference type="GO" id="GO:0004843">
    <property type="term" value="F:cysteine-type deubiquitinase activity"/>
    <property type="evidence" value="ECO:0007669"/>
    <property type="project" value="UniProtKB-EC"/>
</dbReference>
<dbReference type="FunFam" id="3.30.40.10:FF:000068">
    <property type="entry name" value="U4/U6.U5 tri-snRNP-associated protein 2"/>
    <property type="match status" value="1"/>
</dbReference>
<evidence type="ECO:0000256" key="10">
    <source>
        <dbReference type="ARBA" id="ARBA00022728"/>
    </source>
</evidence>
<dbReference type="CDD" id="cd02669">
    <property type="entry name" value="Peptidase_C19M"/>
    <property type="match status" value="1"/>
</dbReference>
<dbReference type="GO" id="GO:0051301">
    <property type="term" value="P:cell division"/>
    <property type="evidence" value="ECO:0007669"/>
    <property type="project" value="UniProtKB-KW"/>
</dbReference>
<protein>
    <recommendedName>
        <fullName evidence="20">Ubiquitin carboxyl-terminal hydrolase 39</fullName>
        <ecNumber evidence="4">3.4.19.12</ecNumber>
    </recommendedName>
    <alternativeName>
        <fullName evidence="21">U4/U6.U5 tri-snRNP-associated 65 kDa protein</fullName>
    </alternativeName>
</protein>
<feature type="domain" description="UBP-type" evidence="24">
    <location>
        <begin position="12"/>
        <end position="109"/>
    </location>
</feature>
<evidence type="ECO:0000256" key="22">
    <source>
        <dbReference type="PROSITE-ProRule" id="PRU00502"/>
    </source>
</evidence>
<dbReference type="EC" id="3.4.19.12" evidence="4"/>
<evidence type="ECO:0000256" key="7">
    <source>
        <dbReference type="ARBA" id="ARBA00022618"/>
    </source>
</evidence>